<reference evidence="4 5" key="1">
    <citation type="submission" date="2016-02" db="EMBL/GenBank/DDBJ databases">
        <title>Genome analysis of coral dinoflagellate symbionts highlights evolutionary adaptations to a symbiotic lifestyle.</title>
        <authorList>
            <person name="Aranda M."/>
            <person name="Li Y."/>
            <person name="Liew Y.J."/>
            <person name="Baumgarten S."/>
            <person name="Simakov O."/>
            <person name="Wilson M."/>
            <person name="Piel J."/>
            <person name="Ashoor H."/>
            <person name="Bougouffa S."/>
            <person name="Bajic V.B."/>
            <person name="Ryu T."/>
            <person name="Ravasi T."/>
            <person name="Bayer T."/>
            <person name="Micklem G."/>
            <person name="Kim H."/>
            <person name="Bhak J."/>
            <person name="Lajeunesse T.C."/>
            <person name="Voolstra C.R."/>
        </authorList>
    </citation>
    <scope>NUCLEOTIDE SEQUENCE [LARGE SCALE GENOMIC DNA]</scope>
    <source>
        <strain evidence="4 5">CCMP2467</strain>
    </source>
</reference>
<feature type="compositionally biased region" description="Acidic residues" evidence="1">
    <location>
        <begin position="414"/>
        <end position="425"/>
    </location>
</feature>
<feature type="transmembrane region" description="Helical" evidence="2">
    <location>
        <begin position="927"/>
        <end position="946"/>
    </location>
</feature>
<feature type="transmembrane region" description="Helical" evidence="2">
    <location>
        <begin position="1121"/>
        <end position="1143"/>
    </location>
</feature>
<feature type="region of interest" description="Disordered" evidence="1">
    <location>
        <begin position="1258"/>
        <end position="1296"/>
    </location>
</feature>
<keyword evidence="2" id="KW-1133">Transmembrane helix</keyword>
<dbReference type="SUPFAM" id="SSF46458">
    <property type="entry name" value="Globin-like"/>
    <property type="match status" value="2"/>
</dbReference>
<evidence type="ECO:0000259" key="3">
    <source>
        <dbReference type="PROSITE" id="PS01033"/>
    </source>
</evidence>
<organism evidence="4 5">
    <name type="scientific">Symbiodinium microadriaticum</name>
    <name type="common">Dinoflagellate</name>
    <name type="synonym">Zooxanthella microadriatica</name>
    <dbReference type="NCBI Taxonomy" id="2951"/>
    <lineage>
        <taxon>Eukaryota</taxon>
        <taxon>Sar</taxon>
        <taxon>Alveolata</taxon>
        <taxon>Dinophyceae</taxon>
        <taxon>Suessiales</taxon>
        <taxon>Symbiodiniaceae</taxon>
        <taxon>Symbiodinium</taxon>
    </lineage>
</organism>
<dbReference type="EMBL" id="LSRX01000852">
    <property type="protein sequence ID" value="OLP87618.1"/>
    <property type="molecule type" value="Genomic_DNA"/>
</dbReference>
<dbReference type="PROSITE" id="PS01033">
    <property type="entry name" value="GLOBIN"/>
    <property type="match status" value="1"/>
</dbReference>
<keyword evidence="2" id="KW-0472">Membrane</keyword>
<feature type="transmembrane region" description="Helical" evidence="2">
    <location>
        <begin position="1065"/>
        <end position="1085"/>
    </location>
</feature>
<dbReference type="GO" id="GO:0020037">
    <property type="term" value="F:heme binding"/>
    <property type="evidence" value="ECO:0007669"/>
    <property type="project" value="InterPro"/>
</dbReference>
<comment type="caution">
    <text evidence="4">The sequence shown here is derived from an EMBL/GenBank/DDBJ whole genome shotgun (WGS) entry which is preliminary data.</text>
</comment>
<evidence type="ECO:0000256" key="2">
    <source>
        <dbReference type="SAM" id="Phobius"/>
    </source>
</evidence>
<feature type="region of interest" description="Disordered" evidence="1">
    <location>
        <begin position="412"/>
        <end position="434"/>
    </location>
</feature>
<protein>
    <recommendedName>
        <fullName evidence="3">Globin domain-containing protein</fullName>
    </recommendedName>
</protein>
<evidence type="ECO:0000313" key="5">
    <source>
        <dbReference type="Proteomes" id="UP000186817"/>
    </source>
</evidence>
<dbReference type="InterPro" id="IPR012292">
    <property type="entry name" value="Globin/Proto"/>
</dbReference>
<dbReference type="Gene3D" id="1.10.490.10">
    <property type="entry name" value="Globins"/>
    <property type="match status" value="2"/>
</dbReference>
<dbReference type="InterPro" id="IPR044399">
    <property type="entry name" value="Mb-like_M"/>
</dbReference>
<dbReference type="Proteomes" id="UP000186817">
    <property type="component" value="Unassembled WGS sequence"/>
</dbReference>
<feature type="domain" description="Globin" evidence="3">
    <location>
        <begin position="232"/>
        <end position="358"/>
    </location>
</feature>
<keyword evidence="2" id="KW-0812">Transmembrane</keyword>
<name>A0A1Q9CXH8_SYMMI</name>
<dbReference type="InterPro" id="IPR000971">
    <property type="entry name" value="Globin"/>
</dbReference>
<dbReference type="GO" id="GO:0019825">
    <property type="term" value="F:oxygen binding"/>
    <property type="evidence" value="ECO:0007669"/>
    <property type="project" value="InterPro"/>
</dbReference>
<dbReference type="OMA" id="IVEVNEC"/>
<keyword evidence="5" id="KW-1185">Reference proteome</keyword>
<proteinExistence type="predicted"/>
<sequence length="1296" mass="144209">MFFRCEADAILGGGRRNGKSNVRAGAGAKHSAKAGHVSAYARVTHVVHADAMASRGARHPRALQGDAALSATVDYLFKGLFASSLLKKHVSESISAAVKEELRQFLSNAFAGSFPDIRIGRDLLQDSTFLGFEEVLLAGIEEQGLGGSDALVQAVRSLLPAFEEDERIKALLSEIDDAAGHSVMDSNREDAEEDGDEDRVQFATTSFASNGSDDRFEVDADEVVTDSLVPLILLEAQIVEVNECWQGFLDCYAKPEHAGEAIFAAILDAAPSLQTFFRGGTALLAGKFVAGYSQMVHNLRNPDGLMGVVEHLGFQHLDVDINIPRIAIFREAMCDAVSAELGEKLTDLGAYGLRRLVSYAGGALIYIRENYSKRLKIISNSWKLANAAAKQEEAAQAGDLEDSLSAPLETKAVEEEDDDEEEQEGELAIAGKSAAASASAPSKKGFFASLCGTRRQVGTKMLADKLDRKQKLQENLQAVPRTFDQMFRFNMAVMNVQTQEWMYEVLDCFDSIVHSIAQSQRLQVECDVVTLRIAKASGDVKFKNFRAVMLSSLRALSPKDWSPDHEVAWNWLWETVERLLSKELKKPRARERILGRFLGSLEDELRQEIREKVFDRFFELAPGGEEHFKQSSTRLNFIADKAIELTLELYKEPIKTVDAISALGLRHVGYGITTDFFDPFVEGWTQVFQELTGDDDLADAFRWSFSLVAKLLMRTIEQGATLVMKAINTDNAKQVRRALSYAPRAKRAMWVLDVTVGTQSVSPLYMSIDTGNLEAAKVMLQDLVTIRADRSRYYYCLDDLFKWHSDIVWKLTVDAPELLTTMLDGMIWRSRVVVNGNRRVNYYLKHLLVDEHGKFSNAMSCIVKLQDPEIAIHPILVQLGDLVWNDLVYWRFLRGKLSLVCTATIFMVSQSMLQYLDSAGSFEERVATFVCRLIVYLFYMVSLIYYRTKHVYQAVKRGEFFEISGIRVPRKWTEDWQEAVSLALTLALVVMFFLEPILSCLQHTEGLGIFTQRCPQANDTREPYEILSMIAIMLIFTLAADTATVSTRLSSWLLVAGHVLPDLGLALLACGFLVLTFGSSVAASLGNPEDFQGIASCLMAFLELAINMFPASHLEQLEESFILLAAASCFRVLVVFLLMNVLIAQLTCCYKQLSVSMVGHARLRRMHKVCEAMEGIPSATFQRFIENLRLDDPVEFGEGDVGPAGGIQVLEPGNLHPTNVDTIRRMGGNPKNPFPPEDEDLTEAERCQRLFKMYQKAVKKITSQGHSSDDQPPAPKAITSRTTFGMTPEEAKDGGD</sequence>
<accession>A0A1Q9CXH8</accession>
<feature type="transmembrane region" description="Helical" evidence="2">
    <location>
        <begin position="1026"/>
        <end position="1045"/>
    </location>
</feature>
<evidence type="ECO:0000256" key="1">
    <source>
        <dbReference type="SAM" id="MobiDB-lite"/>
    </source>
</evidence>
<feature type="transmembrane region" description="Helical" evidence="2">
    <location>
        <begin position="1091"/>
        <end position="1109"/>
    </location>
</feature>
<dbReference type="InterPro" id="IPR009050">
    <property type="entry name" value="Globin-like_sf"/>
</dbReference>
<dbReference type="OrthoDB" id="419343at2759"/>
<gene>
    <name evidence="4" type="ORF">AK812_SmicGene31162</name>
</gene>
<evidence type="ECO:0000313" key="4">
    <source>
        <dbReference type="EMBL" id="OLP87618.1"/>
    </source>
</evidence>
<dbReference type="CDD" id="cd01040">
    <property type="entry name" value="Mb-like"/>
    <property type="match status" value="2"/>
</dbReference>